<reference evidence="1" key="2">
    <citation type="submission" date="2020-05" db="UniProtKB">
        <authorList>
            <consortium name="EnsemblMetazoa"/>
        </authorList>
    </citation>
    <scope>IDENTIFICATION</scope>
    <source>
        <strain evidence="1">IAEA</strain>
    </source>
</reference>
<evidence type="ECO:0000313" key="1">
    <source>
        <dbReference type="EnsemblMetazoa" id="GPAI028095-PA"/>
    </source>
</evidence>
<dbReference type="VEuPathDB" id="VectorBase:GPAI028095"/>
<accession>A0A1A9ZXE6</accession>
<dbReference type="EnsemblMetazoa" id="GPAI028095-RA">
    <property type="protein sequence ID" value="GPAI028095-PA"/>
    <property type="gene ID" value="GPAI028095"/>
</dbReference>
<dbReference type="AlphaFoldDB" id="A0A1A9ZXE6"/>
<reference evidence="2" key="1">
    <citation type="submission" date="2014-03" db="EMBL/GenBank/DDBJ databases">
        <authorList>
            <person name="Aksoy S."/>
            <person name="Warren W."/>
            <person name="Wilson R.K."/>
        </authorList>
    </citation>
    <scope>NUCLEOTIDE SEQUENCE [LARGE SCALE GENOMIC DNA]</scope>
    <source>
        <strain evidence="2">IAEA</strain>
    </source>
</reference>
<protein>
    <submittedName>
        <fullName evidence="1">Uncharacterized protein</fullName>
    </submittedName>
</protein>
<evidence type="ECO:0000313" key="2">
    <source>
        <dbReference type="Proteomes" id="UP000092445"/>
    </source>
</evidence>
<proteinExistence type="predicted"/>
<organism evidence="1 2">
    <name type="scientific">Glossina pallidipes</name>
    <name type="common">Tsetse fly</name>
    <dbReference type="NCBI Taxonomy" id="7398"/>
    <lineage>
        <taxon>Eukaryota</taxon>
        <taxon>Metazoa</taxon>
        <taxon>Ecdysozoa</taxon>
        <taxon>Arthropoda</taxon>
        <taxon>Hexapoda</taxon>
        <taxon>Insecta</taxon>
        <taxon>Pterygota</taxon>
        <taxon>Neoptera</taxon>
        <taxon>Endopterygota</taxon>
        <taxon>Diptera</taxon>
        <taxon>Brachycera</taxon>
        <taxon>Muscomorpha</taxon>
        <taxon>Hippoboscoidea</taxon>
        <taxon>Glossinidae</taxon>
        <taxon>Glossina</taxon>
    </lineage>
</organism>
<sequence>MLSSRSGDTFATESGKQHLSVSGVGICQPPWSSFRAKVTYGSKSNNEFNPIVKTLYAADTILYDKVKDDEERMSHSNLSLILGDAQLQQQAPETSYHNRNNLLHPLTQNCKM</sequence>
<dbReference type="Proteomes" id="UP000092445">
    <property type="component" value="Unassembled WGS sequence"/>
</dbReference>
<keyword evidence="2" id="KW-1185">Reference proteome</keyword>
<name>A0A1A9ZXE6_GLOPL</name>